<feature type="transmembrane region" description="Helical" evidence="2">
    <location>
        <begin position="278"/>
        <end position="298"/>
    </location>
</feature>
<feature type="transmembrane region" description="Helical" evidence="2">
    <location>
        <begin position="405"/>
        <end position="431"/>
    </location>
</feature>
<dbReference type="PANTHER" id="PTHR11328">
    <property type="entry name" value="MAJOR FACILITATOR SUPERFAMILY DOMAIN-CONTAINING PROTEIN"/>
    <property type="match status" value="1"/>
</dbReference>
<dbReference type="InterPro" id="IPR039672">
    <property type="entry name" value="MFS_2"/>
</dbReference>
<evidence type="ECO:0000256" key="1">
    <source>
        <dbReference type="ARBA" id="ARBA00022597"/>
    </source>
</evidence>
<dbReference type="EMBL" id="AYYV01000004">
    <property type="protein sequence ID" value="KRM54116.1"/>
    <property type="molecule type" value="Genomic_DNA"/>
</dbReference>
<evidence type="ECO:0000313" key="3">
    <source>
        <dbReference type="EMBL" id="KRM54116.1"/>
    </source>
</evidence>
<organism evidence="3 4">
    <name type="scientific">Lentilactobacillus kefiri DSM 20587 = JCM 5818</name>
    <dbReference type="NCBI Taxonomy" id="1423764"/>
    <lineage>
        <taxon>Bacteria</taxon>
        <taxon>Bacillati</taxon>
        <taxon>Bacillota</taxon>
        <taxon>Bacilli</taxon>
        <taxon>Lactobacillales</taxon>
        <taxon>Lactobacillaceae</taxon>
        <taxon>Lentilactobacillus</taxon>
    </lineage>
</organism>
<dbReference type="Pfam" id="PF13347">
    <property type="entry name" value="MFS_2"/>
    <property type="match status" value="1"/>
</dbReference>
<dbReference type="GO" id="GO:0008643">
    <property type="term" value="P:carbohydrate transport"/>
    <property type="evidence" value="ECO:0007669"/>
    <property type="project" value="InterPro"/>
</dbReference>
<feature type="transmembrane region" description="Helical" evidence="2">
    <location>
        <begin position="363"/>
        <end position="384"/>
    </location>
</feature>
<keyword evidence="1" id="KW-0813">Transport</keyword>
<keyword evidence="1" id="KW-0762">Sugar transport</keyword>
<evidence type="ECO:0000256" key="2">
    <source>
        <dbReference type="SAM" id="Phobius"/>
    </source>
</evidence>
<reference evidence="3 4" key="1">
    <citation type="journal article" date="2015" name="Genome Announc.">
        <title>Expanding the biotechnology potential of lactobacilli through comparative genomics of 213 strains and associated genera.</title>
        <authorList>
            <person name="Sun Z."/>
            <person name="Harris H.M."/>
            <person name="McCann A."/>
            <person name="Guo C."/>
            <person name="Argimon S."/>
            <person name="Zhang W."/>
            <person name="Yang X."/>
            <person name="Jeffery I.B."/>
            <person name="Cooney J.C."/>
            <person name="Kagawa T.F."/>
            <person name="Liu W."/>
            <person name="Song Y."/>
            <person name="Salvetti E."/>
            <person name="Wrobel A."/>
            <person name="Rasinkangas P."/>
            <person name="Parkhill J."/>
            <person name="Rea M.C."/>
            <person name="O'Sullivan O."/>
            <person name="Ritari J."/>
            <person name="Douillard F.P."/>
            <person name="Paul Ross R."/>
            <person name="Yang R."/>
            <person name="Briner A.E."/>
            <person name="Felis G.E."/>
            <person name="de Vos W.M."/>
            <person name="Barrangou R."/>
            <person name="Klaenhammer T.R."/>
            <person name="Caufield P.W."/>
            <person name="Cui Y."/>
            <person name="Zhang H."/>
            <person name="O'Toole P.W."/>
        </authorList>
    </citation>
    <scope>NUCLEOTIDE SEQUENCE [LARGE SCALE GENOMIC DNA]</scope>
    <source>
        <strain evidence="3 4">DSM 20587</strain>
    </source>
</reference>
<dbReference type="InterPro" id="IPR036259">
    <property type="entry name" value="MFS_trans_sf"/>
</dbReference>
<feature type="transmembrane region" description="Helical" evidence="2">
    <location>
        <begin position="135"/>
        <end position="155"/>
    </location>
</feature>
<feature type="transmembrane region" description="Helical" evidence="2">
    <location>
        <begin position="310"/>
        <end position="330"/>
    </location>
</feature>
<dbReference type="Gene3D" id="1.20.1250.20">
    <property type="entry name" value="MFS general substrate transporter like domains"/>
    <property type="match status" value="2"/>
</dbReference>
<dbReference type="AlphaFoldDB" id="A0A8E1RN69"/>
<dbReference type="Proteomes" id="UP000051164">
    <property type="component" value="Unassembled WGS sequence"/>
</dbReference>
<keyword evidence="2" id="KW-1133">Transmembrane helix</keyword>
<feature type="transmembrane region" description="Helical" evidence="2">
    <location>
        <begin position="207"/>
        <end position="225"/>
    </location>
</feature>
<protein>
    <submittedName>
        <fullName evidence="3">Oligogalacturonide transporter</fullName>
    </submittedName>
</protein>
<comment type="caution">
    <text evidence="3">The sequence shown here is derived from an EMBL/GenBank/DDBJ whole genome shotgun (WGS) entry which is preliminary data.</text>
</comment>
<gene>
    <name evidence="3" type="ORF">FC95_GL001824</name>
</gene>
<keyword evidence="2" id="KW-0812">Transmembrane</keyword>
<feature type="transmembrane region" description="Helical" evidence="2">
    <location>
        <begin position="176"/>
        <end position="195"/>
    </location>
</feature>
<feature type="transmembrane region" description="Helical" evidence="2">
    <location>
        <begin position="337"/>
        <end position="357"/>
    </location>
</feature>
<accession>A0A8E1RN69</accession>
<dbReference type="SUPFAM" id="SSF103473">
    <property type="entry name" value="MFS general substrate transporter"/>
    <property type="match status" value="1"/>
</dbReference>
<dbReference type="GO" id="GO:0005886">
    <property type="term" value="C:plasma membrane"/>
    <property type="evidence" value="ECO:0007669"/>
    <property type="project" value="TreeGrafter"/>
</dbReference>
<dbReference type="PANTHER" id="PTHR11328:SF24">
    <property type="entry name" value="MAJOR FACILITATOR SUPERFAMILY (MFS) PROFILE DOMAIN-CONTAINING PROTEIN"/>
    <property type="match status" value="1"/>
</dbReference>
<evidence type="ECO:0000313" key="4">
    <source>
        <dbReference type="Proteomes" id="UP000051164"/>
    </source>
</evidence>
<feature type="transmembrane region" description="Helical" evidence="2">
    <location>
        <begin position="112"/>
        <end position="129"/>
    </location>
</feature>
<name>A0A8E1RN69_LENKE</name>
<keyword evidence="2" id="KW-0472">Membrane</keyword>
<feature type="transmembrane region" description="Helical" evidence="2">
    <location>
        <begin position="38"/>
        <end position="62"/>
    </location>
</feature>
<feature type="transmembrane region" description="Helical" evidence="2">
    <location>
        <begin position="74"/>
        <end position="91"/>
    </location>
</feature>
<proteinExistence type="predicted"/>
<sequence length="536" mass="60274">MGGYKMDNQKQVVHDGWDEYANKRIYQSREPIGIWRSLGFGVFSFFSISMQGLVGAWLMFFYTTFAGLTAGQGATIFLIGRVADAIVSLVMGNISDNIYKYKLGRMFGRRHIFILIAAPSVLVAITMWVAGMSFWYYLVTYLIVTVLMSTLQIPWETLPNEMTKDFNERTKMSTTQMVLAGLGGMLTQFVPAQLFKFFPKTSPEPYILMQVIFSVATFFLVLVTYHTTWEHFVTKAEAKKLEAEALADNNGQKPNLKSELKNYFSTFKIKTFRLHMGIYLSSYFATILFSTVFVYYIVYVLKMSTSTSGFLQSLSIVSIPVTIIAGFAVTKFTYRSLYLFGYSLILISAANWAFVALTRPAHMMVWLIVGMSFYEVGLYILYFAPWNVFPFIPDLDTLVTGKNRAGLFASVMTFINQISQGLASVVAGYLLDFAHFRQSASGAVSQPASATNMIIFIVSGGVGFMILLAMFFAARFHLSKKTFKVLAQELGRLQKGGSMKDVDPHTKAVCEDLTGVKYDSIDFWKKNDQAKPSVKN</sequence>
<feature type="transmembrane region" description="Helical" evidence="2">
    <location>
        <begin position="451"/>
        <end position="474"/>
    </location>
</feature>
<dbReference type="GO" id="GO:0015293">
    <property type="term" value="F:symporter activity"/>
    <property type="evidence" value="ECO:0007669"/>
    <property type="project" value="InterPro"/>
</dbReference>